<feature type="binding site" evidence="14">
    <location>
        <begin position="10"/>
        <end position="15"/>
    </location>
    <ligand>
        <name>NAD(+)</name>
        <dbReference type="ChEBI" id="CHEBI:57540"/>
    </ligand>
</feature>
<feature type="binding site" evidence="11">
    <location>
        <position position="254"/>
    </location>
    <ligand>
        <name>NADPH</name>
        <dbReference type="ChEBI" id="CHEBI:57783"/>
    </ligand>
</feature>
<evidence type="ECO:0000256" key="4">
    <source>
        <dbReference type="ARBA" id="ARBA00022741"/>
    </source>
</evidence>
<dbReference type="PIRSF" id="PIRSF000114">
    <property type="entry name" value="Glycerol-3-P_dh"/>
    <property type="match status" value="1"/>
</dbReference>
<keyword evidence="2 11" id="KW-0963">Cytoplasm</keyword>
<dbReference type="InterPro" id="IPR011128">
    <property type="entry name" value="G3P_DH_NAD-dep_N"/>
</dbReference>
<dbReference type="PANTHER" id="PTHR11728:SF1">
    <property type="entry name" value="GLYCEROL-3-PHOSPHATE DEHYDROGENASE [NAD(+)] 2, CHLOROPLASTIC"/>
    <property type="match status" value="1"/>
</dbReference>
<keyword evidence="18" id="KW-1185">Reference proteome</keyword>
<evidence type="ECO:0000256" key="3">
    <source>
        <dbReference type="ARBA" id="ARBA00022516"/>
    </source>
</evidence>
<feature type="binding site" evidence="11">
    <location>
        <position position="228"/>
    </location>
    <ligand>
        <name>NADPH</name>
        <dbReference type="ChEBI" id="CHEBI:57783"/>
    </ligand>
</feature>
<name>A0A363D398_9BACT</name>
<feature type="binding site" evidence="14">
    <location>
        <position position="228"/>
    </location>
    <ligand>
        <name>NAD(+)</name>
        <dbReference type="ChEBI" id="CHEBI:57540"/>
    </ligand>
</feature>
<feature type="binding site" evidence="11">
    <location>
        <position position="252"/>
    </location>
    <ligand>
        <name>NADPH</name>
        <dbReference type="ChEBI" id="CHEBI:57783"/>
    </ligand>
</feature>
<dbReference type="OrthoDB" id="9812273at2"/>
<dbReference type="GO" id="GO:0046168">
    <property type="term" value="P:glycerol-3-phosphate catabolic process"/>
    <property type="evidence" value="ECO:0007669"/>
    <property type="project" value="InterPro"/>
</dbReference>
<evidence type="ECO:0000256" key="2">
    <source>
        <dbReference type="ARBA" id="ARBA00022490"/>
    </source>
</evidence>
<evidence type="ECO:0000256" key="1">
    <source>
        <dbReference type="ARBA" id="ARBA00011009"/>
    </source>
</evidence>
<feature type="binding site" evidence="11">
    <location>
        <position position="33"/>
    </location>
    <ligand>
        <name>NADPH</name>
        <dbReference type="ChEBI" id="CHEBI:57783"/>
    </ligand>
</feature>
<evidence type="ECO:0000256" key="14">
    <source>
        <dbReference type="PIRSR" id="PIRSR000114-3"/>
    </source>
</evidence>
<dbReference type="NCBIfam" id="NF000943">
    <property type="entry name" value="PRK00094.2-1"/>
    <property type="match status" value="1"/>
</dbReference>
<dbReference type="UniPathway" id="UPA00940"/>
<dbReference type="GO" id="GO:0005829">
    <property type="term" value="C:cytosol"/>
    <property type="evidence" value="ECO:0007669"/>
    <property type="project" value="TreeGrafter"/>
</dbReference>
<dbReference type="NCBIfam" id="NF000940">
    <property type="entry name" value="PRK00094.1-2"/>
    <property type="match status" value="1"/>
</dbReference>
<dbReference type="AlphaFoldDB" id="A0A363D398"/>
<evidence type="ECO:0000256" key="9">
    <source>
        <dbReference type="ARBA" id="ARBA00023209"/>
    </source>
</evidence>
<sequence>MINNSIAVIGAGKWGQALHFALSQKQKVLITSRTKKDIENFVDLKTALECKYLIIAIPAQEIRSWLKDNFVFNGQKVLVASKGIEASSGEFLNEIYSSFVPKKNIGFISGPSFATEVKQGLPCALVINSNSKKLFKQFSPFFPNFIKTYYSSDVIGAEVAGAYKNVLAIASGICEGLNLGKNAQASLIARGLVEMERFGKFFGSKKSTFLGLSGAGDLFLTANSTMSRNYRVGLGLALNKNLEDILIELGEVAEGIKTAEAIHNLSIKYNIYTPIANEVNLILDGKSPKDSLKDLLKH</sequence>
<feature type="binding site" evidence="11">
    <location>
        <position position="110"/>
    </location>
    <ligand>
        <name>sn-glycerol 3-phosphate</name>
        <dbReference type="ChEBI" id="CHEBI:57597"/>
    </ligand>
</feature>
<feature type="binding site" evidence="11">
    <location>
        <position position="217"/>
    </location>
    <ligand>
        <name>sn-glycerol 3-phosphate</name>
        <dbReference type="ChEBI" id="CHEBI:57597"/>
    </ligand>
</feature>
<reference evidence="17 18" key="1">
    <citation type="submission" date="2017-02" db="EMBL/GenBank/DDBJ databases">
        <title>Arcobacter caeni sp. nov, a new Arcobacter species isolated from reclaimed water.</title>
        <authorList>
            <person name="Figueras M.J."/>
            <person name="Perez-Cataluna A."/>
            <person name="Salas-Masso N."/>
        </authorList>
    </citation>
    <scope>NUCLEOTIDE SEQUENCE [LARGE SCALE GENOMIC DNA]</scope>
    <source>
        <strain evidence="17 18">RW17-10</strain>
    </source>
</reference>
<dbReference type="Pfam" id="PF01210">
    <property type="entry name" value="NAD_Gly3P_dh_N"/>
    <property type="match status" value="1"/>
</dbReference>
<keyword evidence="7 11" id="KW-0520">NAD</keyword>
<dbReference type="PROSITE" id="PS00957">
    <property type="entry name" value="NAD_G3PDH"/>
    <property type="match status" value="1"/>
</dbReference>
<dbReference type="InterPro" id="IPR013328">
    <property type="entry name" value="6PGD_dom2"/>
</dbReference>
<comment type="subcellular location">
    <subcellularLocation>
        <location evidence="11">Cytoplasm</location>
    </subcellularLocation>
</comment>
<organism evidence="17 18">
    <name type="scientific">Arcobacter caeni</name>
    <dbReference type="NCBI Taxonomy" id="1912877"/>
    <lineage>
        <taxon>Bacteria</taxon>
        <taxon>Pseudomonadati</taxon>
        <taxon>Campylobacterota</taxon>
        <taxon>Epsilonproteobacteria</taxon>
        <taxon>Campylobacterales</taxon>
        <taxon>Arcobacteraceae</taxon>
        <taxon>Arcobacter</taxon>
    </lineage>
</organism>
<feature type="binding site" evidence="11">
    <location>
        <position position="229"/>
    </location>
    <ligand>
        <name>sn-glycerol 3-phosphate</name>
        <dbReference type="ChEBI" id="CHEBI:57597"/>
    </ligand>
</feature>
<dbReference type="GO" id="GO:0005975">
    <property type="term" value="P:carbohydrate metabolic process"/>
    <property type="evidence" value="ECO:0007669"/>
    <property type="project" value="InterPro"/>
</dbReference>
<dbReference type="GO" id="GO:0141153">
    <property type="term" value="F:glycerol-3-phosphate dehydrogenase (NADP+) activity"/>
    <property type="evidence" value="ECO:0007669"/>
    <property type="project" value="RHEA"/>
</dbReference>
<dbReference type="FunFam" id="1.10.1040.10:FF:000025">
    <property type="entry name" value="Glycerol-3-phosphate dehydrogenase [NAD(P)+]"/>
    <property type="match status" value="1"/>
</dbReference>
<accession>A0A363D398</accession>
<keyword evidence="3 11" id="KW-0444">Lipid biosynthesis</keyword>
<feature type="active site" description="Proton acceptor" evidence="11 12">
    <location>
        <position position="164"/>
    </location>
</feature>
<feature type="binding site" evidence="11">
    <location>
        <position position="114"/>
    </location>
    <ligand>
        <name>NADPH</name>
        <dbReference type="ChEBI" id="CHEBI:57783"/>
    </ligand>
</feature>
<comment type="caution">
    <text evidence="17">The sequence shown here is derived from an EMBL/GenBank/DDBJ whole genome shotgun (WGS) entry which is preliminary data.</text>
</comment>
<evidence type="ECO:0000256" key="7">
    <source>
        <dbReference type="ARBA" id="ARBA00023027"/>
    </source>
</evidence>
<dbReference type="InterPro" id="IPR036291">
    <property type="entry name" value="NAD(P)-bd_dom_sf"/>
</dbReference>
<dbReference type="EC" id="1.1.1.94" evidence="11"/>
<comment type="caution">
    <text evidence="11">Lacks conserved residue(s) required for the propagation of feature annotation.</text>
</comment>
<feature type="binding site" evidence="11">
    <location>
        <position position="82"/>
    </location>
    <ligand>
        <name>sn-glycerol 3-phosphate</name>
        <dbReference type="ChEBI" id="CHEBI:57597"/>
    </ligand>
</feature>
<comment type="pathway">
    <text evidence="11">Membrane lipid metabolism; glycerophospholipid metabolism.</text>
</comment>
<comment type="catalytic activity">
    <reaction evidence="11">
        <text>sn-glycerol 3-phosphate + NAD(+) = dihydroxyacetone phosphate + NADH + H(+)</text>
        <dbReference type="Rhea" id="RHEA:11092"/>
        <dbReference type="ChEBI" id="CHEBI:15378"/>
        <dbReference type="ChEBI" id="CHEBI:57540"/>
        <dbReference type="ChEBI" id="CHEBI:57597"/>
        <dbReference type="ChEBI" id="CHEBI:57642"/>
        <dbReference type="ChEBI" id="CHEBI:57945"/>
        <dbReference type="EC" id="1.1.1.94"/>
    </reaction>
</comment>
<feature type="domain" description="Glycerol-3-phosphate dehydrogenase NAD-dependent N-terminal" evidence="15">
    <location>
        <begin position="35"/>
        <end position="133"/>
    </location>
</feature>
<evidence type="ECO:0000256" key="11">
    <source>
        <dbReference type="HAMAP-Rule" id="MF_00394"/>
    </source>
</evidence>
<keyword evidence="5 11" id="KW-0521">NADP</keyword>
<dbReference type="RefSeq" id="WP_108558152.1">
    <property type="nucleotide sequence ID" value="NZ_MUXE01000003.1"/>
</dbReference>
<feature type="binding site" evidence="11">
    <location>
        <position position="228"/>
    </location>
    <ligand>
        <name>sn-glycerol 3-phosphate</name>
        <dbReference type="ChEBI" id="CHEBI:57597"/>
    </ligand>
</feature>
<evidence type="ECO:0000256" key="6">
    <source>
        <dbReference type="ARBA" id="ARBA00023002"/>
    </source>
</evidence>
<dbReference type="GO" id="GO:0046167">
    <property type="term" value="P:glycerol-3-phosphate biosynthetic process"/>
    <property type="evidence" value="ECO:0007669"/>
    <property type="project" value="UniProtKB-UniRule"/>
</dbReference>
<evidence type="ECO:0000256" key="13">
    <source>
        <dbReference type="PIRSR" id="PIRSR000114-2"/>
    </source>
</evidence>
<evidence type="ECO:0000259" key="16">
    <source>
        <dbReference type="Pfam" id="PF07479"/>
    </source>
</evidence>
<feature type="binding site" evidence="11">
    <location>
        <position position="164"/>
    </location>
    <ligand>
        <name>sn-glycerol 3-phosphate</name>
        <dbReference type="ChEBI" id="CHEBI:57597"/>
    </ligand>
</feature>
<evidence type="ECO:0000313" key="18">
    <source>
        <dbReference type="Proteomes" id="UP000251135"/>
    </source>
</evidence>
<dbReference type="GO" id="GO:0141152">
    <property type="term" value="F:glycerol-3-phosphate dehydrogenase (NAD+) activity"/>
    <property type="evidence" value="ECO:0007669"/>
    <property type="project" value="RHEA"/>
</dbReference>
<dbReference type="InterPro" id="IPR006109">
    <property type="entry name" value="G3P_DH_NAD-dep_C"/>
</dbReference>
<comment type="catalytic activity">
    <reaction evidence="11">
        <text>sn-glycerol 3-phosphate + NADP(+) = dihydroxyacetone phosphate + NADPH + H(+)</text>
        <dbReference type="Rhea" id="RHEA:11096"/>
        <dbReference type="ChEBI" id="CHEBI:15378"/>
        <dbReference type="ChEBI" id="CHEBI:57597"/>
        <dbReference type="ChEBI" id="CHEBI:57642"/>
        <dbReference type="ChEBI" id="CHEBI:57783"/>
        <dbReference type="ChEBI" id="CHEBI:58349"/>
        <dbReference type="EC" id="1.1.1.94"/>
    </reaction>
</comment>
<evidence type="ECO:0000256" key="8">
    <source>
        <dbReference type="ARBA" id="ARBA00023098"/>
    </source>
</evidence>
<dbReference type="PANTHER" id="PTHR11728">
    <property type="entry name" value="GLYCEROL-3-PHOSPHATE DEHYDROGENASE"/>
    <property type="match status" value="1"/>
</dbReference>
<dbReference type="Pfam" id="PF07479">
    <property type="entry name" value="NAD_Gly3P_dh_C"/>
    <property type="match status" value="1"/>
</dbReference>
<comment type="similarity">
    <text evidence="1 11">Belongs to the NAD-dependent glycerol-3-phosphate dehydrogenase family.</text>
</comment>
<gene>
    <name evidence="11" type="primary">gpsA</name>
    <name evidence="17" type="ORF">B0174_02910</name>
</gene>
<feature type="binding site" evidence="11">
    <location>
        <position position="112"/>
    </location>
    <ligand>
        <name>sn-glycerol 3-phosphate</name>
        <dbReference type="ChEBI" id="CHEBI:57597"/>
    </ligand>
</feature>
<dbReference type="Proteomes" id="UP000251135">
    <property type="component" value="Unassembled WGS sequence"/>
</dbReference>
<feature type="binding site" evidence="14">
    <location>
        <position position="114"/>
    </location>
    <ligand>
        <name>NAD(+)</name>
        <dbReference type="ChEBI" id="CHEBI:57540"/>
    </ligand>
</feature>
<keyword evidence="10 11" id="KW-1208">Phospholipid metabolism</keyword>
<dbReference type="Gene3D" id="1.10.1040.10">
    <property type="entry name" value="N-(1-d-carboxylethyl)-l-norvaline Dehydrogenase, domain 2"/>
    <property type="match status" value="1"/>
</dbReference>
<feature type="domain" description="Glycerol-3-phosphate dehydrogenase NAD-dependent C-terminal" evidence="16">
    <location>
        <begin position="153"/>
        <end position="288"/>
    </location>
</feature>
<keyword evidence="8 11" id="KW-0443">Lipid metabolism</keyword>
<dbReference type="GO" id="GO:0006650">
    <property type="term" value="P:glycerophospholipid metabolic process"/>
    <property type="evidence" value="ECO:0007669"/>
    <property type="project" value="UniProtKB-UniRule"/>
</dbReference>
<feature type="binding site" evidence="13">
    <location>
        <position position="82"/>
    </location>
    <ligand>
        <name>substrate</name>
    </ligand>
</feature>
<dbReference type="GO" id="GO:0051287">
    <property type="term" value="F:NAD binding"/>
    <property type="evidence" value="ECO:0007669"/>
    <property type="project" value="InterPro"/>
</dbReference>
<feature type="binding site" evidence="11">
    <location>
        <position position="82"/>
    </location>
    <ligand>
        <name>NADPH</name>
        <dbReference type="ChEBI" id="CHEBI:57783"/>
    </ligand>
</feature>
<dbReference type="HAMAP" id="MF_00394">
    <property type="entry name" value="NAD_Glyc3P_dehydrog"/>
    <property type="match status" value="1"/>
</dbReference>
<comment type="function">
    <text evidence="11">Catalyzes the reduction of the glycolytic intermediate dihydroxyacetone phosphate (DHAP) to sn-glycerol 3-phosphate (G3P), the key precursor for phospholipid synthesis.</text>
</comment>
<keyword evidence="4 11" id="KW-0547">Nucleotide-binding</keyword>
<dbReference type="GO" id="GO:0008654">
    <property type="term" value="P:phospholipid biosynthetic process"/>
    <property type="evidence" value="ECO:0007669"/>
    <property type="project" value="UniProtKB-KW"/>
</dbReference>
<dbReference type="SUPFAM" id="SSF48179">
    <property type="entry name" value="6-phosphogluconate dehydrogenase C-terminal domain-like"/>
    <property type="match status" value="1"/>
</dbReference>
<feature type="binding site" evidence="13">
    <location>
        <begin position="228"/>
        <end position="229"/>
    </location>
    <ligand>
        <name>substrate</name>
    </ligand>
</feature>
<evidence type="ECO:0000259" key="15">
    <source>
        <dbReference type="Pfam" id="PF01210"/>
    </source>
</evidence>
<keyword evidence="6 11" id="KW-0560">Oxidoreductase</keyword>
<dbReference type="InterPro" id="IPR008927">
    <property type="entry name" value="6-PGluconate_DH-like_C_sf"/>
</dbReference>
<dbReference type="SUPFAM" id="SSF51735">
    <property type="entry name" value="NAD(P)-binding Rossmann-fold domains"/>
    <property type="match status" value="1"/>
</dbReference>
<evidence type="ECO:0000256" key="5">
    <source>
        <dbReference type="ARBA" id="ARBA00022857"/>
    </source>
</evidence>
<feature type="binding site" evidence="11">
    <location>
        <position position="14"/>
    </location>
    <ligand>
        <name>NADPH</name>
        <dbReference type="ChEBI" id="CHEBI:57783"/>
    </ligand>
</feature>
<evidence type="ECO:0000256" key="10">
    <source>
        <dbReference type="ARBA" id="ARBA00023264"/>
    </source>
</evidence>
<keyword evidence="9 11" id="KW-0594">Phospholipid biosynthesis</keyword>
<evidence type="ECO:0000313" key="17">
    <source>
        <dbReference type="EMBL" id="PUE65791.1"/>
    </source>
</evidence>
<dbReference type="InterPro" id="IPR006168">
    <property type="entry name" value="G3P_DH_NAD-dep"/>
</dbReference>
<feature type="binding site" evidence="11">
    <location>
        <position position="227"/>
    </location>
    <ligand>
        <name>sn-glycerol 3-phosphate</name>
        <dbReference type="ChEBI" id="CHEBI:57597"/>
    </ligand>
</feature>
<evidence type="ECO:0000256" key="12">
    <source>
        <dbReference type="PIRSR" id="PIRSR000114-1"/>
    </source>
</evidence>
<proteinExistence type="inferred from homology"/>
<protein>
    <recommendedName>
        <fullName evidence="11">Glycerol-3-phosphate dehydrogenase [NAD(P)+]</fullName>
        <ecNumber evidence="11">1.1.1.94</ecNumber>
    </recommendedName>
    <alternativeName>
        <fullName evidence="11">NAD(P)(+)-dependent glycerol-3-phosphate dehydrogenase</fullName>
    </alternativeName>
    <alternativeName>
        <fullName evidence="11">NAD(P)H-dependent dihydroxyacetone-phosphate reductase</fullName>
    </alternativeName>
</protein>
<dbReference type="EMBL" id="MUXE01000003">
    <property type="protein sequence ID" value="PUE65791.1"/>
    <property type="molecule type" value="Genomic_DNA"/>
</dbReference>
<dbReference type="Gene3D" id="3.40.50.720">
    <property type="entry name" value="NAD(P)-binding Rossmann-like Domain"/>
    <property type="match status" value="1"/>
</dbReference>